<protein>
    <recommendedName>
        <fullName evidence="4">SH3 domain-containing protein</fullName>
    </recommendedName>
</protein>
<evidence type="ECO:0000256" key="3">
    <source>
        <dbReference type="SAM" id="MobiDB-lite"/>
    </source>
</evidence>
<evidence type="ECO:0000256" key="1">
    <source>
        <dbReference type="ARBA" id="ARBA00022443"/>
    </source>
</evidence>
<dbReference type="PANTHER" id="PTHR47775">
    <property type="entry name" value="BUD SITE SELECTION PROTEIN 14"/>
    <property type="match status" value="1"/>
</dbReference>
<dbReference type="Pfam" id="PF00018">
    <property type="entry name" value="SH3_1"/>
    <property type="match status" value="1"/>
</dbReference>
<dbReference type="STRING" id="578462.A0A0L0RYE5"/>
<name>A0A0L0RYE5_ALLM3</name>
<feature type="compositionally biased region" description="Low complexity" evidence="3">
    <location>
        <begin position="407"/>
        <end position="419"/>
    </location>
</feature>
<feature type="compositionally biased region" description="Polar residues" evidence="3">
    <location>
        <begin position="813"/>
        <end position="827"/>
    </location>
</feature>
<feature type="compositionally biased region" description="Low complexity" evidence="3">
    <location>
        <begin position="12"/>
        <end position="41"/>
    </location>
</feature>
<dbReference type="PROSITE" id="PS50002">
    <property type="entry name" value="SH3"/>
    <property type="match status" value="1"/>
</dbReference>
<dbReference type="InterPro" id="IPR001452">
    <property type="entry name" value="SH3_domain"/>
</dbReference>
<dbReference type="EMBL" id="GG745329">
    <property type="protein sequence ID" value="KNE55412.1"/>
    <property type="molecule type" value="Genomic_DNA"/>
</dbReference>
<feature type="region of interest" description="Disordered" evidence="3">
    <location>
        <begin position="804"/>
        <end position="827"/>
    </location>
</feature>
<dbReference type="SMART" id="SM00326">
    <property type="entry name" value="SH3"/>
    <property type="match status" value="1"/>
</dbReference>
<reference evidence="6" key="2">
    <citation type="submission" date="2009-11" db="EMBL/GenBank/DDBJ databases">
        <title>The Genome Sequence of Allomyces macrogynus strain ATCC 38327.</title>
        <authorList>
            <consortium name="The Broad Institute Genome Sequencing Platform"/>
            <person name="Russ C."/>
            <person name="Cuomo C."/>
            <person name="Shea T."/>
            <person name="Young S.K."/>
            <person name="Zeng Q."/>
            <person name="Koehrsen M."/>
            <person name="Haas B."/>
            <person name="Borodovsky M."/>
            <person name="Guigo R."/>
            <person name="Alvarado L."/>
            <person name="Berlin A."/>
            <person name="Borenstein D."/>
            <person name="Chen Z."/>
            <person name="Engels R."/>
            <person name="Freedman E."/>
            <person name="Gellesch M."/>
            <person name="Goldberg J."/>
            <person name="Griggs A."/>
            <person name="Gujja S."/>
            <person name="Heiman D."/>
            <person name="Hepburn T."/>
            <person name="Howarth C."/>
            <person name="Jen D."/>
            <person name="Larson L."/>
            <person name="Lewis B."/>
            <person name="Mehta T."/>
            <person name="Park D."/>
            <person name="Pearson M."/>
            <person name="Roberts A."/>
            <person name="Saif S."/>
            <person name="Shenoy N."/>
            <person name="Sisk P."/>
            <person name="Stolte C."/>
            <person name="Sykes S."/>
            <person name="Walk T."/>
            <person name="White J."/>
            <person name="Yandava C."/>
            <person name="Burger G."/>
            <person name="Gray M.W."/>
            <person name="Holland P.W.H."/>
            <person name="King N."/>
            <person name="Lang F.B.F."/>
            <person name="Roger A.J."/>
            <person name="Ruiz-Trillo I."/>
            <person name="Lander E."/>
            <person name="Nusbaum C."/>
        </authorList>
    </citation>
    <scope>NUCLEOTIDE SEQUENCE [LARGE SCALE GENOMIC DNA]</scope>
    <source>
        <strain evidence="6">ATCC 38327</strain>
    </source>
</reference>
<dbReference type="eggNOG" id="ENOG502R17J">
    <property type="taxonomic scope" value="Eukaryota"/>
</dbReference>
<dbReference type="AlphaFoldDB" id="A0A0L0RYE5"/>
<evidence type="ECO:0000259" key="4">
    <source>
        <dbReference type="PROSITE" id="PS50002"/>
    </source>
</evidence>
<feature type="compositionally biased region" description="Low complexity" evidence="3">
    <location>
        <begin position="251"/>
        <end position="268"/>
    </location>
</feature>
<feature type="compositionally biased region" description="Low complexity" evidence="3">
    <location>
        <begin position="79"/>
        <end position="98"/>
    </location>
</feature>
<dbReference type="GO" id="GO:0008104">
    <property type="term" value="P:intracellular protein localization"/>
    <property type="evidence" value="ECO:0007669"/>
    <property type="project" value="TreeGrafter"/>
</dbReference>
<feature type="region of interest" description="Disordered" evidence="3">
    <location>
        <begin position="193"/>
        <end position="388"/>
    </location>
</feature>
<dbReference type="Gene3D" id="3.10.20.90">
    <property type="entry name" value="Phosphatidylinositol 3-kinase Catalytic Subunit, Chain A, domain 1"/>
    <property type="match status" value="1"/>
</dbReference>
<feature type="domain" description="SH3" evidence="4">
    <location>
        <begin position="116"/>
        <end position="177"/>
    </location>
</feature>
<dbReference type="GO" id="GO:0051286">
    <property type="term" value="C:cell tip"/>
    <property type="evidence" value="ECO:0007669"/>
    <property type="project" value="TreeGrafter"/>
</dbReference>
<dbReference type="GO" id="GO:0030950">
    <property type="term" value="P:establishment or maintenance of actin cytoskeleton polarity"/>
    <property type="evidence" value="ECO:0007669"/>
    <property type="project" value="TreeGrafter"/>
</dbReference>
<dbReference type="InterPro" id="IPR053039">
    <property type="entry name" value="Polarity_Bud-Selection_Reg"/>
</dbReference>
<feature type="region of interest" description="Disordered" evidence="3">
    <location>
        <begin position="400"/>
        <end position="422"/>
    </location>
</feature>
<evidence type="ECO:0000256" key="2">
    <source>
        <dbReference type="PROSITE-ProRule" id="PRU00192"/>
    </source>
</evidence>
<feature type="compositionally biased region" description="Low complexity" evidence="3">
    <location>
        <begin position="323"/>
        <end position="347"/>
    </location>
</feature>
<dbReference type="Proteomes" id="UP000054350">
    <property type="component" value="Unassembled WGS sequence"/>
</dbReference>
<dbReference type="Gene3D" id="2.30.30.40">
    <property type="entry name" value="SH3 Domains"/>
    <property type="match status" value="1"/>
</dbReference>
<feature type="region of interest" description="Disordered" evidence="3">
    <location>
        <begin position="859"/>
        <end position="878"/>
    </location>
</feature>
<dbReference type="PANTHER" id="PTHR47775:SF1">
    <property type="entry name" value="BUD SITE SELECTION PROTEIN 14"/>
    <property type="match status" value="1"/>
</dbReference>
<keyword evidence="1 2" id="KW-0728">SH3 domain</keyword>
<proteinExistence type="predicted"/>
<dbReference type="GO" id="GO:0015630">
    <property type="term" value="C:microtubule cytoskeleton"/>
    <property type="evidence" value="ECO:0007669"/>
    <property type="project" value="TreeGrafter"/>
</dbReference>
<sequence length="878" mass="91699">MPAADAVEAPDTSAAAATSNTASAASSTTSNGSSTSTTASGGRRKNPGLTIDIVDTASASASSSNGDGTAGVGAAAAASPSASSTSSSSDGGASPISAQSSNLGMLTPTTPLDDDIDFSLVYALHTFVATMEGQVAVVRNEPLILLDDSNSYWWLVKPLRSNTIGYIPAEIVETPYERLARVNRQKNIERALFRSNDVPGAPSKSTRPSENPKSVQFPLDPRGGYFEYSPAQSEVSSDDDDDDYDPQRTTAAAAAAEHQQHQQQSQEQLVEDPSEQDDDHASLNDQEDEDEAAAEAARKRSSLGAGLLLRNRDEFDDEDENEAVPVANNAATAAAAGASPNNATAPAESPRPDLDAEELEDSAPLKPAPPRNHNLEGAHGPPARSSSEHALVTPNITVTPTDEDAAAHGPSASGPATGGQNQEIDPITVLRIYPGNCSIPADIAQFKTVVVTKSMTVHELLRQAILKYRVFGPLAADQHMHEDEILSDWYMSVGMSSNPNHYVLDPEDCVLDALQVYQQQSVGAPSANAAPSQQGQDGFLARFASKLYTPTLSGSARPSEHHLAKPILQVISPQDTSIRLMLHQHSVVASGRGSLARRAGLPADTALIKVVLDGETPSIGIAPPEAGADPHAHHHKARATAVALNMVQGEPVRVTKTVKVHRSEPVEAVVQHVLDKFARIEGRALGHAAEYDLFAIPDQGLAGAPLPRLTPLPLPPPQPVPTLLGPHPKFLLRRVAPGARNIIAAPAPALAAAPAPGPALMAPAPTLTAPAAAMTRPQRASSLFVDRPAASAAIVDTLITQPAPPVASRAPPTVTTSGNLVRTGSNGSEKRFSELLSEAQSLDLSHLFDHDSGLAVAAEPTTTTTPTTVTTTSFARGS</sequence>
<keyword evidence="6" id="KW-1185">Reference proteome</keyword>
<feature type="compositionally biased region" description="Polar residues" evidence="3">
    <location>
        <begin position="203"/>
        <end position="214"/>
    </location>
</feature>
<reference evidence="5 6" key="1">
    <citation type="submission" date="2009-11" db="EMBL/GenBank/DDBJ databases">
        <title>Annotation of Allomyces macrogynus ATCC 38327.</title>
        <authorList>
            <consortium name="The Broad Institute Genome Sequencing Platform"/>
            <person name="Russ C."/>
            <person name="Cuomo C."/>
            <person name="Burger G."/>
            <person name="Gray M.W."/>
            <person name="Holland P.W.H."/>
            <person name="King N."/>
            <person name="Lang F.B.F."/>
            <person name="Roger A.J."/>
            <person name="Ruiz-Trillo I."/>
            <person name="Young S.K."/>
            <person name="Zeng Q."/>
            <person name="Gargeya S."/>
            <person name="Fitzgerald M."/>
            <person name="Haas B."/>
            <person name="Abouelleil A."/>
            <person name="Alvarado L."/>
            <person name="Arachchi H.M."/>
            <person name="Berlin A."/>
            <person name="Chapman S.B."/>
            <person name="Gearin G."/>
            <person name="Goldberg J."/>
            <person name="Griggs A."/>
            <person name="Gujja S."/>
            <person name="Hansen M."/>
            <person name="Heiman D."/>
            <person name="Howarth C."/>
            <person name="Larimer J."/>
            <person name="Lui A."/>
            <person name="MacDonald P.J.P."/>
            <person name="McCowen C."/>
            <person name="Montmayeur A."/>
            <person name="Murphy C."/>
            <person name="Neiman D."/>
            <person name="Pearson M."/>
            <person name="Priest M."/>
            <person name="Roberts A."/>
            <person name="Saif S."/>
            <person name="Shea T."/>
            <person name="Sisk P."/>
            <person name="Stolte C."/>
            <person name="Sykes S."/>
            <person name="Wortman J."/>
            <person name="Nusbaum C."/>
            <person name="Birren B."/>
        </authorList>
    </citation>
    <scope>NUCLEOTIDE SEQUENCE [LARGE SCALE GENOMIC DNA]</scope>
    <source>
        <strain evidence="5 6">ATCC 38327</strain>
    </source>
</reference>
<evidence type="ECO:0000313" key="5">
    <source>
        <dbReference type="EMBL" id="KNE55412.1"/>
    </source>
</evidence>
<feature type="compositionally biased region" description="Low complexity" evidence="3">
    <location>
        <begin position="860"/>
        <end position="872"/>
    </location>
</feature>
<dbReference type="InterPro" id="IPR036028">
    <property type="entry name" value="SH3-like_dom_sf"/>
</dbReference>
<evidence type="ECO:0000313" key="6">
    <source>
        <dbReference type="Proteomes" id="UP000054350"/>
    </source>
</evidence>
<feature type="compositionally biased region" description="Acidic residues" evidence="3">
    <location>
        <begin position="269"/>
        <end position="278"/>
    </location>
</feature>
<organism evidence="5 6">
    <name type="scientific">Allomyces macrogynus (strain ATCC 38327)</name>
    <name type="common">Allomyces javanicus var. macrogynus</name>
    <dbReference type="NCBI Taxonomy" id="578462"/>
    <lineage>
        <taxon>Eukaryota</taxon>
        <taxon>Fungi</taxon>
        <taxon>Fungi incertae sedis</taxon>
        <taxon>Blastocladiomycota</taxon>
        <taxon>Blastocladiomycetes</taxon>
        <taxon>Blastocladiales</taxon>
        <taxon>Blastocladiaceae</taxon>
        <taxon>Allomyces</taxon>
    </lineage>
</organism>
<dbReference type="VEuPathDB" id="FungiDB:AMAG_01308"/>
<feature type="region of interest" description="Disordered" evidence="3">
    <location>
        <begin position="1"/>
        <end position="53"/>
    </location>
</feature>
<dbReference type="SUPFAM" id="SSF50044">
    <property type="entry name" value="SH3-domain"/>
    <property type="match status" value="1"/>
</dbReference>
<accession>A0A0L0RYE5</accession>
<dbReference type="OrthoDB" id="196165at2759"/>
<gene>
    <name evidence="5" type="ORF">AMAG_01308</name>
</gene>
<feature type="region of interest" description="Disordered" evidence="3">
    <location>
        <begin position="79"/>
        <end position="105"/>
    </location>
</feature>